<organism evidence="1 2">
    <name type="scientific">Campylobacter suis</name>
    <dbReference type="NCBI Taxonomy" id="2790657"/>
    <lineage>
        <taxon>Bacteria</taxon>
        <taxon>Pseudomonadati</taxon>
        <taxon>Campylobacterota</taxon>
        <taxon>Epsilonproteobacteria</taxon>
        <taxon>Campylobacterales</taxon>
        <taxon>Campylobacteraceae</taxon>
        <taxon>Campylobacter</taxon>
    </lineage>
</organism>
<keyword evidence="2" id="KW-1185">Reference proteome</keyword>
<comment type="caution">
    <text evidence="1">The sequence shown here is derived from an EMBL/GenBank/DDBJ whole genome shotgun (WGS) entry which is preliminary data.</text>
</comment>
<gene>
    <name evidence="1" type="ORF">LMG8286_00992</name>
</gene>
<proteinExistence type="predicted"/>
<name>A0ABM8Q4T4_9BACT</name>
<dbReference type="EMBL" id="CAJHOE010000002">
    <property type="protein sequence ID" value="CAD7287901.1"/>
    <property type="molecule type" value="Genomic_DNA"/>
</dbReference>
<dbReference type="Proteomes" id="UP000789359">
    <property type="component" value="Unassembled WGS sequence"/>
</dbReference>
<evidence type="ECO:0008006" key="3">
    <source>
        <dbReference type="Google" id="ProtNLM"/>
    </source>
</evidence>
<evidence type="ECO:0000313" key="2">
    <source>
        <dbReference type="Proteomes" id="UP000789359"/>
    </source>
</evidence>
<evidence type="ECO:0000313" key="1">
    <source>
        <dbReference type="EMBL" id="CAD7287901.1"/>
    </source>
</evidence>
<reference evidence="1 2" key="1">
    <citation type="submission" date="2020-11" db="EMBL/GenBank/DDBJ databases">
        <authorList>
            <person name="Peeters C."/>
        </authorList>
    </citation>
    <scope>NUCLEOTIDE SEQUENCE [LARGE SCALE GENOMIC DNA]</scope>
    <source>
        <strain evidence="1 2">LMG 8286</strain>
    </source>
</reference>
<accession>A0ABM8Q4T4</accession>
<protein>
    <recommendedName>
        <fullName evidence="3">NADH dehydrogenase</fullName>
    </recommendedName>
</protein>
<sequence>MKFVNFNHQKTLSLANLLSLTNEKLSSELSLCEHRYISYFQDPALNKDAHIRCEIGSISYVLALLCKYSGATQSYFDELDDGFLSGECNVGEEEFETLCEWLKDTENIIIDSSFFTHPDAQMLFEFLEILDKNIILADAKQHEYKTTGKLCELKELENFDGSVVYKINSQELRLVGGLNFALVSKIKNGDKVKLCLLDDEIKFEQNDDIKGVVALLYAPNLKGYCFELVKLTKV</sequence>
<dbReference type="RefSeq" id="WP_230056774.1">
    <property type="nucleotide sequence ID" value="NZ_CAJHOE010000002.1"/>
</dbReference>